<keyword evidence="3" id="KW-1185">Reference proteome</keyword>
<protein>
    <submittedName>
        <fullName evidence="2">Uncharacterized protein</fullName>
    </submittedName>
</protein>
<name>A0AAE0F391_9CHLO</name>
<gene>
    <name evidence="2" type="ORF">CYMTET_40829</name>
</gene>
<comment type="caution">
    <text evidence="2">The sequence shown here is derived from an EMBL/GenBank/DDBJ whole genome shotgun (WGS) entry which is preliminary data.</text>
</comment>
<dbReference type="AlphaFoldDB" id="A0AAE0F391"/>
<evidence type="ECO:0000313" key="3">
    <source>
        <dbReference type="Proteomes" id="UP001190700"/>
    </source>
</evidence>
<sequence>MAGKGWTGGEKAAKADASKLDDFESRADSGSKEQQSLLQEMREHTKKLAAFRKNEDPRLSFSTPEFRESSRIFTENFKKNFGKPVEYGLVKKYPWSTATLQKLDVPVDVQGNPWPLDENGKPILKDK</sequence>
<reference evidence="2 3" key="1">
    <citation type="journal article" date="2015" name="Genome Biol. Evol.">
        <title>Comparative Genomics of a Bacterivorous Green Alga Reveals Evolutionary Causalities and Consequences of Phago-Mixotrophic Mode of Nutrition.</title>
        <authorList>
            <person name="Burns J.A."/>
            <person name="Paasch A."/>
            <person name="Narechania A."/>
            <person name="Kim E."/>
        </authorList>
    </citation>
    <scope>NUCLEOTIDE SEQUENCE [LARGE SCALE GENOMIC DNA]</scope>
    <source>
        <strain evidence="2 3">PLY_AMNH</strain>
    </source>
</reference>
<proteinExistence type="predicted"/>
<dbReference type="Proteomes" id="UP001190700">
    <property type="component" value="Unassembled WGS sequence"/>
</dbReference>
<feature type="compositionally biased region" description="Basic and acidic residues" evidence="1">
    <location>
        <begin position="11"/>
        <end position="31"/>
    </location>
</feature>
<organism evidence="2 3">
    <name type="scientific">Cymbomonas tetramitiformis</name>
    <dbReference type="NCBI Taxonomy" id="36881"/>
    <lineage>
        <taxon>Eukaryota</taxon>
        <taxon>Viridiplantae</taxon>
        <taxon>Chlorophyta</taxon>
        <taxon>Pyramimonadophyceae</taxon>
        <taxon>Pyramimonadales</taxon>
        <taxon>Pyramimonadaceae</taxon>
        <taxon>Cymbomonas</taxon>
    </lineage>
</organism>
<evidence type="ECO:0000256" key="1">
    <source>
        <dbReference type="SAM" id="MobiDB-lite"/>
    </source>
</evidence>
<feature type="region of interest" description="Disordered" evidence="1">
    <location>
        <begin position="1"/>
        <end position="41"/>
    </location>
</feature>
<evidence type="ECO:0000313" key="2">
    <source>
        <dbReference type="EMBL" id="KAK3249757.1"/>
    </source>
</evidence>
<accession>A0AAE0F391</accession>
<dbReference type="EMBL" id="LGRX02027153">
    <property type="protein sequence ID" value="KAK3249757.1"/>
    <property type="molecule type" value="Genomic_DNA"/>
</dbReference>